<feature type="transmembrane region" description="Helical" evidence="7">
    <location>
        <begin position="82"/>
        <end position="103"/>
    </location>
</feature>
<protein>
    <recommendedName>
        <fullName evidence="7">Sec-independent protein translocase protein TatC</fullName>
    </recommendedName>
</protein>
<keyword evidence="3 7" id="KW-0653">Protein transport</keyword>
<dbReference type="GO" id="GO:0043953">
    <property type="term" value="P:protein transport by the Tat complex"/>
    <property type="evidence" value="ECO:0007669"/>
    <property type="project" value="UniProtKB-UniRule"/>
</dbReference>
<dbReference type="Pfam" id="PF00902">
    <property type="entry name" value="TatC"/>
    <property type="match status" value="1"/>
</dbReference>
<evidence type="ECO:0000256" key="4">
    <source>
        <dbReference type="ARBA" id="ARBA00022989"/>
    </source>
</evidence>
<comment type="subunit">
    <text evidence="7">The Tat system comprises two distinct complexes: a TatABC complex, containing multiple copies of TatA, TatB and TatC subunits, and a separate TatA complex, containing only TatA subunits. Substrates initially bind to the TatABC complex, which probably triggers association of the separate TatA complex to form the active translocon.</text>
</comment>
<evidence type="ECO:0000256" key="8">
    <source>
        <dbReference type="SAM" id="MobiDB-lite"/>
    </source>
</evidence>
<feature type="transmembrane region" description="Helical" evidence="7">
    <location>
        <begin position="221"/>
        <end position="243"/>
    </location>
</feature>
<dbReference type="HAMAP" id="MF_00902">
    <property type="entry name" value="TatC"/>
    <property type="match status" value="1"/>
</dbReference>
<name>A0A9W6KGQ1_9ACTN</name>
<keyword evidence="6 7" id="KW-0472">Membrane</keyword>
<reference evidence="9" key="2">
    <citation type="submission" date="2023-01" db="EMBL/GenBank/DDBJ databases">
        <authorList>
            <person name="Sun Q."/>
            <person name="Evtushenko L."/>
        </authorList>
    </citation>
    <scope>NUCLEOTIDE SEQUENCE</scope>
    <source>
        <strain evidence="9">VKM Ac-1321</strain>
    </source>
</reference>
<dbReference type="GO" id="GO:0033281">
    <property type="term" value="C:TAT protein transport complex"/>
    <property type="evidence" value="ECO:0007669"/>
    <property type="project" value="UniProtKB-UniRule"/>
</dbReference>
<comment type="subcellular location">
    <subcellularLocation>
        <location evidence="7">Cell membrane</location>
        <topology evidence="7">Multi-pass membrane protein</topology>
    </subcellularLocation>
    <subcellularLocation>
        <location evidence="1">Membrane</location>
        <topology evidence="1">Multi-pass membrane protein</topology>
    </subcellularLocation>
</comment>
<keyword evidence="10" id="KW-1185">Reference proteome</keyword>
<feature type="region of interest" description="Disordered" evidence="8">
    <location>
        <begin position="276"/>
        <end position="312"/>
    </location>
</feature>
<organism evidence="9 10">
    <name type="scientific">Dactylosporangium matsuzakiense</name>
    <dbReference type="NCBI Taxonomy" id="53360"/>
    <lineage>
        <taxon>Bacteria</taxon>
        <taxon>Bacillati</taxon>
        <taxon>Actinomycetota</taxon>
        <taxon>Actinomycetes</taxon>
        <taxon>Micromonosporales</taxon>
        <taxon>Micromonosporaceae</taxon>
        <taxon>Dactylosporangium</taxon>
    </lineage>
</organism>
<sequence>MTLLEHLRELRTRLFRASIAIVLGMIVGYLLSTKVLEILQDPYCDLAKKLAIEHNNGVLEPGWTCGFVALKVTDPLLLRLKISLWVGLIVSAPFWMYQLWAFVAPGLHRKERRWAYVFAGLAAPLFAAGAVLAFIVVSKGLEFLVSFINPQTTIMLEAMSYVDFVTGMMLVFGVAFEFPLGIMLANIAGIATGKRLLGWWRIAVFIFFVFAAVATPTADPFGMTFLALAMSILYFAAVVFALVNDKRKGRNRPSYAGIGDDEVSSLDDYEVEPVEAASPIDGYDPVDAPSPVAAPTPVEKPRPLDSRWDDIT</sequence>
<accession>A0A9W6KGQ1</accession>
<comment type="similarity">
    <text evidence="7">Belongs to the TatC family.</text>
</comment>
<evidence type="ECO:0000256" key="1">
    <source>
        <dbReference type="ARBA" id="ARBA00004141"/>
    </source>
</evidence>
<evidence type="ECO:0000313" key="10">
    <source>
        <dbReference type="Proteomes" id="UP001143480"/>
    </source>
</evidence>
<feature type="transmembrane region" description="Helical" evidence="7">
    <location>
        <begin position="115"/>
        <end position="138"/>
    </location>
</feature>
<dbReference type="GO" id="GO:0065002">
    <property type="term" value="P:intracellular protein transmembrane transport"/>
    <property type="evidence" value="ECO:0007669"/>
    <property type="project" value="TreeGrafter"/>
</dbReference>
<keyword evidence="5 7" id="KW-0811">Translocation</keyword>
<comment type="caution">
    <text evidence="9">The sequence shown here is derived from an EMBL/GenBank/DDBJ whole genome shotgun (WGS) entry which is preliminary data.</text>
</comment>
<evidence type="ECO:0000313" key="9">
    <source>
        <dbReference type="EMBL" id="GLK99749.1"/>
    </source>
</evidence>
<feature type="transmembrane region" description="Helical" evidence="7">
    <location>
        <begin position="196"/>
        <end position="215"/>
    </location>
</feature>
<dbReference type="AlphaFoldDB" id="A0A9W6KGQ1"/>
<proteinExistence type="inferred from homology"/>
<gene>
    <name evidence="7 9" type="primary">tatC</name>
    <name evidence="9" type="ORF">GCM10017581_014900</name>
</gene>
<dbReference type="InterPro" id="IPR002033">
    <property type="entry name" value="TatC"/>
</dbReference>
<feature type="transmembrane region" description="Helical" evidence="7">
    <location>
        <begin position="158"/>
        <end position="184"/>
    </location>
</feature>
<evidence type="ECO:0000256" key="5">
    <source>
        <dbReference type="ARBA" id="ARBA00023010"/>
    </source>
</evidence>
<feature type="transmembrane region" description="Helical" evidence="7">
    <location>
        <begin position="14"/>
        <end position="32"/>
    </location>
</feature>
<evidence type="ECO:0000256" key="3">
    <source>
        <dbReference type="ARBA" id="ARBA00022927"/>
    </source>
</evidence>
<keyword evidence="7" id="KW-0813">Transport</keyword>
<dbReference type="Proteomes" id="UP001143480">
    <property type="component" value="Unassembled WGS sequence"/>
</dbReference>
<keyword evidence="7" id="KW-1003">Cell membrane</keyword>
<evidence type="ECO:0000256" key="6">
    <source>
        <dbReference type="ARBA" id="ARBA00023136"/>
    </source>
</evidence>
<dbReference type="PANTHER" id="PTHR30371:SF0">
    <property type="entry name" value="SEC-INDEPENDENT PROTEIN TRANSLOCASE PROTEIN TATC, CHLOROPLASTIC-RELATED"/>
    <property type="match status" value="1"/>
</dbReference>
<dbReference type="GO" id="GO:0009977">
    <property type="term" value="F:proton motive force dependent protein transmembrane transporter activity"/>
    <property type="evidence" value="ECO:0007669"/>
    <property type="project" value="TreeGrafter"/>
</dbReference>
<keyword evidence="4 7" id="KW-1133">Transmembrane helix</keyword>
<comment type="function">
    <text evidence="7">Part of the twin-arginine translocation (Tat) system that transports large folded proteins containing a characteristic twin-arginine motif in their signal peptide across membranes. Together with TatB, TatC is part of a receptor directly interacting with Tat signal peptides.</text>
</comment>
<dbReference type="RefSeq" id="WP_261959677.1">
    <property type="nucleotide sequence ID" value="NZ_BAAAXA010000001.1"/>
</dbReference>
<keyword evidence="2 7" id="KW-0812">Transmembrane</keyword>
<feature type="compositionally biased region" description="Low complexity" evidence="8">
    <location>
        <begin position="285"/>
        <end position="297"/>
    </location>
</feature>
<feature type="compositionally biased region" description="Basic and acidic residues" evidence="8">
    <location>
        <begin position="299"/>
        <end position="312"/>
    </location>
</feature>
<dbReference type="NCBIfam" id="TIGR00945">
    <property type="entry name" value="tatC"/>
    <property type="match status" value="1"/>
</dbReference>
<dbReference type="PRINTS" id="PR01840">
    <property type="entry name" value="TATCFAMILY"/>
</dbReference>
<dbReference type="EMBL" id="BSFP01000005">
    <property type="protein sequence ID" value="GLK99749.1"/>
    <property type="molecule type" value="Genomic_DNA"/>
</dbReference>
<evidence type="ECO:0000256" key="2">
    <source>
        <dbReference type="ARBA" id="ARBA00022692"/>
    </source>
</evidence>
<reference evidence="9" key="1">
    <citation type="journal article" date="2014" name="Int. J. Syst. Evol. Microbiol.">
        <title>Complete genome sequence of Corynebacterium casei LMG S-19264T (=DSM 44701T), isolated from a smear-ripened cheese.</title>
        <authorList>
            <consortium name="US DOE Joint Genome Institute (JGI-PGF)"/>
            <person name="Walter F."/>
            <person name="Albersmeier A."/>
            <person name="Kalinowski J."/>
            <person name="Ruckert C."/>
        </authorList>
    </citation>
    <scope>NUCLEOTIDE SEQUENCE</scope>
    <source>
        <strain evidence="9">VKM Ac-1321</strain>
    </source>
</reference>
<dbReference type="PANTHER" id="PTHR30371">
    <property type="entry name" value="SEC-INDEPENDENT PROTEIN TRANSLOCASE PROTEIN TATC"/>
    <property type="match status" value="1"/>
</dbReference>
<evidence type="ECO:0000256" key="7">
    <source>
        <dbReference type="HAMAP-Rule" id="MF_00902"/>
    </source>
</evidence>